<dbReference type="PANTHER" id="PTHR48100:SF59">
    <property type="entry name" value="ADENOSYLCOBALAMIN_ALPHA-RIBAZOLE PHOSPHATASE"/>
    <property type="match status" value="1"/>
</dbReference>
<dbReference type="CDD" id="cd07067">
    <property type="entry name" value="HP_PGM_like"/>
    <property type="match status" value="1"/>
</dbReference>
<feature type="binding site" evidence="3">
    <location>
        <position position="57"/>
    </location>
    <ligand>
        <name>substrate</name>
    </ligand>
</feature>
<name>A0A366I3H8_9GAMM</name>
<dbReference type="SMART" id="SM00855">
    <property type="entry name" value="PGAM"/>
    <property type="match status" value="1"/>
</dbReference>
<dbReference type="InterPro" id="IPR029033">
    <property type="entry name" value="His_PPase_superfam"/>
</dbReference>
<dbReference type="InterPro" id="IPR017578">
    <property type="entry name" value="Ribazole_CobC"/>
</dbReference>
<dbReference type="Proteomes" id="UP000253046">
    <property type="component" value="Unassembled WGS sequence"/>
</dbReference>
<dbReference type="NCBIfam" id="NF011580">
    <property type="entry name" value="PRK15004.1"/>
    <property type="match status" value="1"/>
</dbReference>
<dbReference type="Gene3D" id="3.40.50.1240">
    <property type="entry name" value="Phosphoglycerate mutase-like"/>
    <property type="match status" value="1"/>
</dbReference>
<dbReference type="NCBIfam" id="TIGR03162">
    <property type="entry name" value="ribazole_cobC"/>
    <property type="match status" value="1"/>
</dbReference>
<dbReference type="InterPro" id="IPR050275">
    <property type="entry name" value="PGM_Phosphatase"/>
</dbReference>
<feature type="binding site" evidence="3">
    <location>
        <begin position="7"/>
        <end position="14"/>
    </location>
    <ligand>
        <name>substrate</name>
    </ligand>
</feature>
<sequence length="205" mass="23378">MRLFLVRHGQTEANLSGVFCGTTDVRLTDVGVAQARQVAEWLKDIDFTSATSSGLARARQTAEIVLQPHSLTATSDTALNEMHFGDWEMRHHSELQQQDAENWAVWVKDWQHARPTAGESFPEFSTRIDGLVQTLMTQDIQGNHLWVAHQGVLSLLLARLLGMPAGAMWHFHFEQESYSVLDIQDGFVIQRAFNQRTYWQQESRE</sequence>
<dbReference type="EC" id="3.1.3.73" evidence="1"/>
<feature type="active site" description="Proton donor/acceptor" evidence="2">
    <location>
        <position position="81"/>
    </location>
</feature>
<dbReference type="Pfam" id="PF00300">
    <property type="entry name" value="His_Phos_1"/>
    <property type="match status" value="1"/>
</dbReference>
<dbReference type="EMBL" id="QNRY01000027">
    <property type="protein sequence ID" value="RBP61095.1"/>
    <property type="molecule type" value="Genomic_DNA"/>
</dbReference>
<dbReference type="RefSeq" id="WP_113867648.1">
    <property type="nucleotide sequence ID" value="NZ_AGJP01000001.1"/>
</dbReference>
<evidence type="ECO:0000256" key="1">
    <source>
        <dbReference type="NCBIfam" id="TIGR03162"/>
    </source>
</evidence>
<evidence type="ECO:0000256" key="2">
    <source>
        <dbReference type="PIRSR" id="PIRSR613078-1"/>
    </source>
</evidence>
<dbReference type="PANTHER" id="PTHR48100">
    <property type="entry name" value="BROAD-SPECIFICITY PHOSPHATASE YOR283W-RELATED"/>
    <property type="match status" value="1"/>
</dbReference>
<accession>A0A366I3H8</accession>
<dbReference type="InterPro" id="IPR001345">
    <property type="entry name" value="PG/BPGM_mutase_AS"/>
</dbReference>
<keyword evidence="5" id="KW-1185">Reference proteome</keyword>
<dbReference type="GO" id="GO:0009236">
    <property type="term" value="P:cobalamin biosynthetic process"/>
    <property type="evidence" value="ECO:0007669"/>
    <property type="project" value="UniProtKB-UniRule"/>
</dbReference>
<proteinExistence type="predicted"/>
<dbReference type="SUPFAM" id="SSF53254">
    <property type="entry name" value="Phosphoglycerate mutase-like"/>
    <property type="match status" value="1"/>
</dbReference>
<dbReference type="OrthoDB" id="9781415at2"/>
<gene>
    <name evidence="4" type="ORF">DES54_1272</name>
</gene>
<protein>
    <recommendedName>
        <fullName evidence="1">Alpha-ribazole phosphatase</fullName>
        <ecNumber evidence="1">3.1.3.73</ecNumber>
    </recommendedName>
</protein>
<evidence type="ECO:0000256" key="3">
    <source>
        <dbReference type="PIRSR" id="PIRSR613078-2"/>
    </source>
</evidence>
<dbReference type="InterPro" id="IPR013078">
    <property type="entry name" value="His_Pase_superF_clade-1"/>
</dbReference>
<feature type="active site" description="Tele-phosphohistidine intermediate" evidence="2">
    <location>
        <position position="8"/>
    </location>
</feature>
<dbReference type="PROSITE" id="PS00175">
    <property type="entry name" value="PG_MUTASE"/>
    <property type="match status" value="1"/>
</dbReference>
<comment type="caution">
    <text evidence="4">The sequence shown here is derived from an EMBL/GenBank/DDBJ whole genome shotgun (WGS) entry which is preliminary data.</text>
</comment>
<dbReference type="GO" id="GO:0043755">
    <property type="term" value="F:alpha-ribazole phosphatase activity"/>
    <property type="evidence" value="ECO:0007669"/>
    <property type="project" value="UniProtKB-UniRule"/>
</dbReference>
<dbReference type="PIRSF" id="PIRSF000709">
    <property type="entry name" value="6PFK_2-Ptase"/>
    <property type="match status" value="1"/>
</dbReference>
<evidence type="ECO:0000313" key="4">
    <source>
        <dbReference type="EMBL" id="RBP61095.1"/>
    </source>
</evidence>
<dbReference type="GO" id="GO:0005737">
    <property type="term" value="C:cytoplasm"/>
    <property type="evidence" value="ECO:0007669"/>
    <property type="project" value="TreeGrafter"/>
</dbReference>
<dbReference type="AlphaFoldDB" id="A0A366I3H8"/>
<organism evidence="4 5">
    <name type="scientific">Brenneria salicis ATCC 15712 = DSM 30166</name>
    <dbReference type="NCBI Taxonomy" id="714314"/>
    <lineage>
        <taxon>Bacteria</taxon>
        <taxon>Pseudomonadati</taxon>
        <taxon>Pseudomonadota</taxon>
        <taxon>Gammaproteobacteria</taxon>
        <taxon>Enterobacterales</taxon>
        <taxon>Pectobacteriaceae</taxon>
        <taxon>Brenneria</taxon>
    </lineage>
</organism>
<reference evidence="4 5" key="1">
    <citation type="submission" date="2018-06" db="EMBL/GenBank/DDBJ databases">
        <title>Genomic Encyclopedia of Type Strains, Phase IV (KMG-IV): sequencing the most valuable type-strain genomes for metagenomic binning, comparative biology and taxonomic classification.</title>
        <authorList>
            <person name="Goeker M."/>
        </authorList>
    </citation>
    <scope>NUCLEOTIDE SEQUENCE [LARGE SCALE GENOMIC DNA]</scope>
    <source>
        <strain evidence="4 5">DSM 30166</strain>
    </source>
</reference>
<evidence type="ECO:0000313" key="5">
    <source>
        <dbReference type="Proteomes" id="UP000253046"/>
    </source>
</evidence>